<dbReference type="PANTHER" id="PTHR12616">
    <property type="entry name" value="VACUOLAR PROTEIN SORTING VPS41"/>
    <property type="match status" value="1"/>
</dbReference>
<dbReference type="SUPFAM" id="SSF50978">
    <property type="entry name" value="WD40 repeat-like"/>
    <property type="match status" value="1"/>
</dbReference>
<comment type="similarity">
    <text evidence="1 4">Belongs to the VPS41 family.</text>
</comment>
<reference evidence="8" key="1">
    <citation type="journal article" date="2022" name="G3 (Bethesda)">
        <title>High quality genome of the basidiomycete yeast Dioszegia hungarica PDD-24b-2 isolated from cloud water.</title>
        <authorList>
            <person name="Jarrige D."/>
            <person name="Haridas S."/>
            <person name="Bleykasten-Grosshans C."/>
            <person name="Joly M."/>
            <person name="Nadalig T."/>
            <person name="Sancelme M."/>
            <person name="Vuilleumier S."/>
            <person name="Grigoriev I.V."/>
            <person name="Amato P."/>
            <person name="Bringel F."/>
        </authorList>
    </citation>
    <scope>NUCLEOTIDE SEQUENCE</scope>
    <source>
        <strain evidence="8">PDD-24b-2</strain>
    </source>
</reference>
<dbReference type="InterPro" id="IPR015943">
    <property type="entry name" value="WD40/YVTN_repeat-like_dom_sf"/>
</dbReference>
<dbReference type="InterPro" id="IPR001680">
    <property type="entry name" value="WD40_rpt"/>
</dbReference>
<comment type="caution">
    <text evidence="8">The sequence shown here is derived from an EMBL/GenBank/DDBJ whole genome shotgun (WGS) entry which is preliminary data.</text>
</comment>
<dbReference type="Pfam" id="PF23556">
    <property type="entry name" value="TPR_Vps41"/>
    <property type="match status" value="1"/>
</dbReference>
<proteinExistence type="inferred from homology"/>
<feature type="compositionally biased region" description="Low complexity" evidence="6">
    <location>
        <begin position="1"/>
        <end position="29"/>
    </location>
</feature>
<feature type="region of interest" description="Disordered" evidence="6">
    <location>
        <begin position="1"/>
        <end position="112"/>
    </location>
</feature>
<accession>A0AA38LSZ9</accession>
<dbReference type="InterPro" id="IPR036322">
    <property type="entry name" value="WD40_repeat_dom_sf"/>
</dbReference>
<dbReference type="GO" id="GO:0030897">
    <property type="term" value="C:HOPS complex"/>
    <property type="evidence" value="ECO:0007669"/>
    <property type="project" value="UniProtKB-UniRule"/>
</dbReference>
<dbReference type="PROSITE" id="PS50236">
    <property type="entry name" value="CHCR"/>
    <property type="match status" value="1"/>
</dbReference>
<name>A0AA38LSZ9_9TREE</name>
<evidence type="ECO:0000259" key="7">
    <source>
        <dbReference type="Pfam" id="PF23411"/>
    </source>
</evidence>
<dbReference type="PANTHER" id="PTHR12616:SF1">
    <property type="entry name" value="VACUOLAR PROTEIN SORTING-ASSOCIATED PROTEIN 41 HOMOLOG"/>
    <property type="match status" value="1"/>
</dbReference>
<dbReference type="GeneID" id="77725089"/>
<dbReference type="InterPro" id="IPR000547">
    <property type="entry name" value="Clathrin_H-chain/VPS_repeat"/>
</dbReference>
<dbReference type="GO" id="GO:0034058">
    <property type="term" value="P:endosomal vesicle fusion"/>
    <property type="evidence" value="ECO:0007669"/>
    <property type="project" value="UniProtKB-UniRule"/>
</dbReference>
<dbReference type="PIRSF" id="PIRSF028921">
    <property type="entry name" value="VPS41"/>
    <property type="match status" value="1"/>
</dbReference>
<evidence type="ECO:0000313" key="9">
    <source>
        <dbReference type="Proteomes" id="UP001164286"/>
    </source>
</evidence>
<evidence type="ECO:0000256" key="2">
    <source>
        <dbReference type="ARBA" id="ARBA00022448"/>
    </source>
</evidence>
<comment type="subcellular location">
    <subcellularLocation>
        <location evidence="4">Vacuole</location>
    </subcellularLocation>
</comment>
<dbReference type="Gene3D" id="1.25.40.10">
    <property type="entry name" value="Tetratricopeptide repeat domain"/>
    <property type="match status" value="1"/>
</dbReference>
<organism evidence="8 9">
    <name type="scientific">Dioszegia hungarica</name>
    <dbReference type="NCBI Taxonomy" id="4972"/>
    <lineage>
        <taxon>Eukaryota</taxon>
        <taxon>Fungi</taxon>
        <taxon>Dikarya</taxon>
        <taxon>Basidiomycota</taxon>
        <taxon>Agaricomycotina</taxon>
        <taxon>Tremellomycetes</taxon>
        <taxon>Tremellales</taxon>
        <taxon>Bulleribasidiaceae</taxon>
        <taxon>Dioszegia</taxon>
    </lineage>
</organism>
<dbReference type="Proteomes" id="UP001164286">
    <property type="component" value="Unassembled WGS sequence"/>
</dbReference>
<dbReference type="InterPro" id="IPR057780">
    <property type="entry name" value="Beta-prop_Vps41"/>
</dbReference>
<dbReference type="InterPro" id="IPR045111">
    <property type="entry name" value="Vps41/Vps8"/>
</dbReference>
<keyword evidence="3 4" id="KW-0653">Protein transport</keyword>
<dbReference type="EMBL" id="JAKWFO010000008">
    <property type="protein sequence ID" value="KAI9634153.1"/>
    <property type="molecule type" value="Genomic_DNA"/>
</dbReference>
<evidence type="ECO:0000256" key="4">
    <source>
        <dbReference type="PIRNR" id="PIRNR028921"/>
    </source>
</evidence>
<dbReference type="GO" id="GO:0006623">
    <property type="term" value="P:protein targeting to vacuole"/>
    <property type="evidence" value="ECO:0007669"/>
    <property type="project" value="InterPro"/>
</dbReference>
<keyword evidence="4" id="KW-0926">Vacuole</keyword>
<feature type="repeat" description="CHCR" evidence="5">
    <location>
        <begin position="684"/>
        <end position="828"/>
    </location>
</feature>
<dbReference type="SMART" id="SM00299">
    <property type="entry name" value="CLH"/>
    <property type="match status" value="1"/>
</dbReference>
<comment type="function">
    <text evidence="4">Required for vacuolar assembly and vacuolar traffic.</text>
</comment>
<protein>
    <recommendedName>
        <fullName evidence="4">Vacuolar protein sorting-associated protein 41</fullName>
    </recommendedName>
</protein>
<evidence type="ECO:0000313" key="8">
    <source>
        <dbReference type="EMBL" id="KAI9634153.1"/>
    </source>
</evidence>
<evidence type="ECO:0000256" key="5">
    <source>
        <dbReference type="PROSITE-ProRule" id="PRU01006"/>
    </source>
</evidence>
<evidence type="ECO:0000256" key="3">
    <source>
        <dbReference type="ARBA" id="ARBA00022927"/>
    </source>
</evidence>
<dbReference type="InterPro" id="IPR016902">
    <property type="entry name" value="Vps41"/>
</dbReference>
<keyword evidence="9" id="KW-1185">Reference proteome</keyword>
<keyword evidence="2 4" id="KW-0813">Transport</keyword>
<dbReference type="GO" id="GO:0009267">
    <property type="term" value="P:cellular response to starvation"/>
    <property type="evidence" value="ECO:0007669"/>
    <property type="project" value="TreeGrafter"/>
</dbReference>
<sequence>MSPPQSTAAGSKSSASAASSARSSIVEAAGYKLPQPEAGPSRSGPSSRRSSTSSASSRKGKERAHDNDTASAGVQESPAAAGSHATAGGQGDGSGSDEEEEEDDEDGDEDEPVLKYSRLKGKLPEILAKDSASAVDVSPRVLAIGTHNGMVHVLSYEGAKVNSYRPHANSITCLRMDEENDYVATTSMEGRVVIHSLTAPDDHAFDYKRPVHCIALEPGFAKKNTRAFVCGGTAGNLVLQEKGWLGYKEQVLHSGEGPIWAVEWRGTYIAWANDTGVRIYDTSTSTRIGYIDRPPDSPRAELFRPTLLWKDDNTLIIAWADYVKVVRIRSRARAIGTHPTISIEMTAIYQVDCMISGITTYGSAYLILAYIPPETIISEKTDDPAEQRRKAANRPELRIISKGEETSADALGLSQYHLFGGNDYKLVRSRRPGEEFFVVSPKDVVVVRPRDEADHVEWLLERERFEEALEVAEKLEKQHGSAMDAKAIGRKYMVHLVGKGDFDQAASLASKVLASDVPAWEKWIDDFKIKGHLAAIIPYIPVEEPQLGKATYEMILDHLLMNDKPALLKTITTWPSDIYDINNVMSNVKSELDGSKSEPLLLESLGELYVLNRQPAKALPYFLRLRKPNVFDLIRDHNLFTSIQDQALLLVEFDQERVRIGEVDKEKAGEIALVNSTAKHGRAIELLVEHTHSIPVDRVVHQLEAKSKYLYMYLDALFEKDAQVVLPYSDRMVELYAAYDYPRLTPFLRSSNFYDLEKAYKICKDRDYVPEQVFLLGRMGNNKQALMLIIERLGDVQRAIDFAKEQKDEDLWEDLLSYSESRPDFIRALLEHVGSEINPIRLIRRIRDGLEIPGLKPAVMKILQASNLQVGLLEGCQRILEGDVAGLMLGLNKGQSGCLRGSTTTKCQICDLPTYTASPSSTDPAAPALIYLCRHTVHATCALPHADIDLPPRLDNPGVTHLMSGEGQGRRSGKSLNRALGARLGYAAALRARVGGCPVCVKEGRRERESGGGGMVPVAA</sequence>
<dbReference type="AlphaFoldDB" id="A0AA38LSZ9"/>
<evidence type="ECO:0000256" key="6">
    <source>
        <dbReference type="SAM" id="MobiDB-lite"/>
    </source>
</evidence>
<evidence type="ECO:0000256" key="1">
    <source>
        <dbReference type="ARBA" id="ARBA00009582"/>
    </source>
</evidence>
<dbReference type="GO" id="GO:0000329">
    <property type="term" value="C:fungal-type vacuole membrane"/>
    <property type="evidence" value="ECO:0007669"/>
    <property type="project" value="UniProtKB-UniRule"/>
</dbReference>
<dbReference type="Gene3D" id="2.130.10.10">
    <property type="entry name" value="YVTN repeat-like/Quinoprotein amine dehydrogenase"/>
    <property type="match status" value="1"/>
</dbReference>
<dbReference type="FunFam" id="1.25.40.10:FF:000350">
    <property type="entry name" value="Vacuolar protein sorting-associated protein 41 homolog"/>
    <property type="match status" value="1"/>
</dbReference>
<gene>
    <name evidence="8" type="ORF">MKK02DRAFT_18075</name>
</gene>
<dbReference type="RefSeq" id="XP_052943930.1">
    <property type="nucleotide sequence ID" value="XM_053085888.1"/>
</dbReference>
<dbReference type="GO" id="GO:0016236">
    <property type="term" value="P:macroautophagy"/>
    <property type="evidence" value="ECO:0007669"/>
    <property type="project" value="TreeGrafter"/>
</dbReference>
<feature type="domain" description="Vps41 beta-propeller" evidence="7">
    <location>
        <begin position="114"/>
        <end position="448"/>
    </location>
</feature>
<dbReference type="GO" id="GO:0005770">
    <property type="term" value="C:late endosome"/>
    <property type="evidence" value="ECO:0007669"/>
    <property type="project" value="UniProtKB-UniRule"/>
</dbReference>
<dbReference type="InterPro" id="IPR011990">
    <property type="entry name" value="TPR-like_helical_dom_sf"/>
</dbReference>
<dbReference type="Pfam" id="PF23411">
    <property type="entry name" value="Beta-prop_Vps41"/>
    <property type="match status" value="1"/>
</dbReference>
<dbReference type="SMART" id="SM00320">
    <property type="entry name" value="WD40"/>
    <property type="match status" value="3"/>
</dbReference>
<feature type="compositionally biased region" description="Acidic residues" evidence="6">
    <location>
        <begin position="95"/>
        <end position="111"/>
    </location>
</feature>
<feature type="compositionally biased region" description="Low complexity" evidence="6">
    <location>
        <begin position="38"/>
        <end position="57"/>
    </location>
</feature>